<evidence type="ECO:0000256" key="6">
    <source>
        <dbReference type="ARBA" id="ARBA00023274"/>
    </source>
</evidence>
<keyword evidence="3 8" id="KW-0862">Zinc</keyword>
<dbReference type="Proteomes" id="UP000231246">
    <property type="component" value="Unassembled WGS sequence"/>
</dbReference>
<organism evidence="9 10">
    <name type="scientific">Candidatus Roizmanbacteria bacterium CG22_combo_CG10-13_8_21_14_all_38_20</name>
    <dbReference type="NCBI Taxonomy" id="1974862"/>
    <lineage>
        <taxon>Bacteria</taxon>
        <taxon>Candidatus Roizmaniibacteriota</taxon>
    </lineage>
</organism>
<dbReference type="PANTHER" id="PTHR19836">
    <property type="entry name" value="30S RIBOSOMAL PROTEIN S14"/>
    <property type="match status" value="1"/>
</dbReference>
<proteinExistence type="inferred from homology"/>
<gene>
    <name evidence="8" type="primary">rpsZ</name>
    <name evidence="8" type="synonym">rpsN</name>
    <name evidence="9" type="ORF">COW99_00580</name>
</gene>
<dbReference type="InterPro" id="IPR023053">
    <property type="entry name" value="Ribosomal_uS14_bact"/>
</dbReference>
<dbReference type="GO" id="GO:0003735">
    <property type="term" value="F:structural constituent of ribosome"/>
    <property type="evidence" value="ECO:0007669"/>
    <property type="project" value="InterPro"/>
</dbReference>
<dbReference type="GO" id="GO:0019843">
    <property type="term" value="F:rRNA binding"/>
    <property type="evidence" value="ECO:0007669"/>
    <property type="project" value="UniProtKB-UniRule"/>
</dbReference>
<dbReference type="SUPFAM" id="SSF57716">
    <property type="entry name" value="Glucocorticoid receptor-like (DNA-binding domain)"/>
    <property type="match status" value="1"/>
</dbReference>
<comment type="function">
    <text evidence="8">Binds 16S rRNA, required for the assembly of 30S particles and may also be responsible for determining the conformation of the 16S rRNA at the A site.</text>
</comment>
<evidence type="ECO:0000313" key="9">
    <source>
        <dbReference type="EMBL" id="PIP62166.1"/>
    </source>
</evidence>
<feature type="binding site" evidence="8">
    <location>
        <position position="27"/>
    </location>
    <ligand>
        <name>Zn(2+)</name>
        <dbReference type="ChEBI" id="CHEBI:29105"/>
    </ligand>
</feature>
<keyword evidence="6 8" id="KW-0687">Ribonucleoprotein</keyword>
<comment type="cofactor">
    <cofactor evidence="8">
        <name>Zn(2+)</name>
        <dbReference type="ChEBI" id="CHEBI:29105"/>
    </cofactor>
    <text evidence="8">Binds 1 zinc ion per subunit.</text>
</comment>
<reference evidence="9 10" key="1">
    <citation type="submission" date="2017-09" db="EMBL/GenBank/DDBJ databases">
        <title>Depth-based differentiation of microbial function through sediment-hosted aquifers and enrichment of novel symbionts in the deep terrestrial subsurface.</title>
        <authorList>
            <person name="Probst A.J."/>
            <person name="Ladd B."/>
            <person name="Jarett J.K."/>
            <person name="Geller-Mcgrath D.E."/>
            <person name="Sieber C.M."/>
            <person name="Emerson J.B."/>
            <person name="Anantharaman K."/>
            <person name="Thomas B.C."/>
            <person name="Malmstrom R."/>
            <person name="Stieglmeier M."/>
            <person name="Klingl A."/>
            <person name="Woyke T."/>
            <person name="Ryan C.M."/>
            <person name="Banfield J.F."/>
        </authorList>
    </citation>
    <scope>NUCLEOTIDE SEQUENCE [LARGE SCALE GENOMIC DNA]</scope>
    <source>
        <strain evidence="9">CG22_combo_CG10-13_8_21_14_all_38_20</strain>
    </source>
</reference>
<evidence type="ECO:0000256" key="4">
    <source>
        <dbReference type="ARBA" id="ARBA00022884"/>
    </source>
</evidence>
<dbReference type="PANTHER" id="PTHR19836:SF19">
    <property type="entry name" value="SMALL RIBOSOMAL SUBUNIT PROTEIN US14M"/>
    <property type="match status" value="1"/>
</dbReference>
<evidence type="ECO:0000256" key="1">
    <source>
        <dbReference type="ARBA" id="ARBA00022723"/>
    </source>
</evidence>
<keyword evidence="4 8" id="KW-0694">RNA-binding</keyword>
<dbReference type="GO" id="GO:0015935">
    <property type="term" value="C:small ribosomal subunit"/>
    <property type="evidence" value="ECO:0007669"/>
    <property type="project" value="TreeGrafter"/>
</dbReference>
<feature type="binding site" evidence="8">
    <location>
        <position position="40"/>
    </location>
    <ligand>
        <name>Zn(2+)</name>
        <dbReference type="ChEBI" id="CHEBI:29105"/>
    </ligand>
</feature>
<keyword evidence="5 8" id="KW-0689">Ribosomal protein</keyword>
<dbReference type="GO" id="GO:0008270">
    <property type="term" value="F:zinc ion binding"/>
    <property type="evidence" value="ECO:0007669"/>
    <property type="project" value="UniProtKB-UniRule"/>
</dbReference>
<dbReference type="EMBL" id="PCTA01000003">
    <property type="protein sequence ID" value="PIP62166.1"/>
    <property type="molecule type" value="Genomic_DNA"/>
</dbReference>
<dbReference type="InterPro" id="IPR001209">
    <property type="entry name" value="Ribosomal_uS14"/>
</dbReference>
<evidence type="ECO:0000256" key="3">
    <source>
        <dbReference type="ARBA" id="ARBA00022833"/>
    </source>
</evidence>
<evidence type="ECO:0000256" key="7">
    <source>
        <dbReference type="ARBA" id="ARBA00035167"/>
    </source>
</evidence>
<comment type="caution">
    <text evidence="9">The sequence shown here is derived from an EMBL/GenBank/DDBJ whole genome shotgun (WGS) entry which is preliminary data.</text>
</comment>
<comment type="subunit">
    <text evidence="8">Part of the 30S ribosomal subunit. Contacts proteins S3 and S10.</text>
</comment>
<dbReference type="HAMAP" id="MF_01364_B">
    <property type="entry name" value="Ribosomal_uS14_2_B"/>
    <property type="match status" value="1"/>
</dbReference>
<keyword evidence="2 8" id="KW-0699">rRNA-binding</keyword>
<evidence type="ECO:0000313" key="10">
    <source>
        <dbReference type="Proteomes" id="UP000231246"/>
    </source>
</evidence>
<dbReference type="Gene3D" id="4.10.830.10">
    <property type="entry name" value="30s Ribosomal Protein S14, Chain N"/>
    <property type="match status" value="1"/>
</dbReference>
<accession>A0A2H0BWV2</accession>
<evidence type="ECO:0000256" key="5">
    <source>
        <dbReference type="ARBA" id="ARBA00022980"/>
    </source>
</evidence>
<protein>
    <recommendedName>
        <fullName evidence="7 8">Small ribosomal subunit protein uS14</fullName>
    </recommendedName>
</protein>
<evidence type="ECO:0000256" key="2">
    <source>
        <dbReference type="ARBA" id="ARBA00022730"/>
    </source>
</evidence>
<sequence>MAKTSDIEKFKHKQKYSSRDVNRCELCGRSRAYMRKFGTCRLCFKELARKGEIPGVKKASW</sequence>
<feature type="binding site" evidence="8">
    <location>
        <position position="24"/>
    </location>
    <ligand>
        <name>Zn(2+)</name>
        <dbReference type="ChEBI" id="CHEBI:29105"/>
    </ligand>
</feature>
<dbReference type="NCBIfam" id="NF005974">
    <property type="entry name" value="PRK08061.1"/>
    <property type="match status" value="1"/>
</dbReference>
<dbReference type="GO" id="GO:0005737">
    <property type="term" value="C:cytoplasm"/>
    <property type="evidence" value="ECO:0007669"/>
    <property type="project" value="UniProtKB-ARBA"/>
</dbReference>
<feature type="binding site" evidence="8">
    <location>
        <position position="43"/>
    </location>
    <ligand>
        <name>Zn(2+)</name>
        <dbReference type="ChEBI" id="CHEBI:29105"/>
    </ligand>
</feature>
<name>A0A2H0BWV2_9BACT</name>
<comment type="similarity">
    <text evidence="8">Belongs to the universal ribosomal protein uS14 family. Zinc-binding uS14 subfamily.</text>
</comment>
<dbReference type="Pfam" id="PF00253">
    <property type="entry name" value="Ribosomal_S14"/>
    <property type="match status" value="1"/>
</dbReference>
<keyword evidence="1 8" id="KW-0479">Metal-binding</keyword>
<dbReference type="InterPro" id="IPR043140">
    <property type="entry name" value="Ribosomal_uS14_sf"/>
</dbReference>
<dbReference type="GO" id="GO:0006412">
    <property type="term" value="P:translation"/>
    <property type="evidence" value="ECO:0007669"/>
    <property type="project" value="UniProtKB-UniRule"/>
</dbReference>
<evidence type="ECO:0000256" key="8">
    <source>
        <dbReference type="HAMAP-Rule" id="MF_01364"/>
    </source>
</evidence>
<dbReference type="AlphaFoldDB" id="A0A2H0BWV2"/>